<feature type="region of interest" description="Disordered" evidence="1">
    <location>
        <begin position="368"/>
        <end position="408"/>
    </location>
</feature>
<feature type="region of interest" description="Disordered" evidence="1">
    <location>
        <begin position="195"/>
        <end position="257"/>
    </location>
</feature>
<feature type="compositionally biased region" description="Polar residues" evidence="1">
    <location>
        <begin position="328"/>
        <end position="337"/>
    </location>
</feature>
<feature type="compositionally biased region" description="Basic and acidic residues" evidence="1">
    <location>
        <begin position="368"/>
        <end position="378"/>
    </location>
</feature>
<accession>A0A0V0QIS6</accession>
<keyword evidence="3" id="KW-1185">Reference proteome</keyword>
<comment type="caution">
    <text evidence="2">The sequence shown here is derived from an EMBL/GenBank/DDBJ whole genome shotgun (WGS) entry which is preliminary data.</text>
</comment>
<feature type="compositionally biased region" description="Low complexity" evidence="1">
    <location>
        <begin position="433"/>
        <end position="453"/>
    </location>
</feature>
<dbReference type="Proteomes" id="UP000054937">
    <property type="component" value="Unassembled WGS sequence"/>
</dbReference>
<dbReference type="AlphaFoldDB" id="A0A0V0QIS6"/>
<evidence type="ECO:0000256" key="1">
    <source>
        <dbReference type="SAM" id="MobiDB-lite"/>
    </source>
</evidence>
<sequence>MKKVIDNKCTSVFFYDQLDDNDKNCPKIFHLNALTIAIAQFLDENEIDVLKKVSYISQQEIDQSLENTIKYHPNDIYRLIDLDTQRMNLTESIYAQRMDERRTQYLNEIRQSLVSSNRINNKNKNQINMISSQTSNTKSINEEKHVQEQLKFSQEVYETHQQYAKDAVYYLHFPDYNVIQLQKKAEIFQKKQEKKQKKLKQKNNGTTTQGTIEIEQIQEEDDDEDDDENYIAVHSSRKDTYNSKTAQQKRGKNEESQIDFQEKLEDENQSLSEQANYNPDELQQQSLLPNELKEFKFNENKINNSQDLQNQLSNSEKQDDPAGGKNAINKNIDQNPVNKKSLFGKIGKQQNNQKSVGFSNLIEIVDENNEKTQKKDSEIQSDDQSDDSFQNDKQLKEQNKQPNIKNQDTYEEQLKQIQDLKNLQKIERQNKLKNQNNDQSQEKNQNQQIIQQDNRPKQNQNYQEIENGQDLQQLQILTNKNLDIPGNKSDIQSIQEEIPKQEKIDNDTKQQNPQQSDQNEILCQISKENIIPQIQQLNEKQENKNNNNIDNKLNLDNFDQIKSNNNDKIDDENGQIQTNTENLNQNQKNQDQDIELNSQQNNYNKSLEKQNDKDYNQEAFKSIQQEMQNNQKNPYNKEMLQQQQLNYLPELNNNEDLNKQCNKFINQDSNKISQDQVLNHKKQDFQIQEQIQPVNNDQYQHIATNDFSHKNNKQAIIQSQKKNNKKNNVDNLKLDSEFVFLLEIKQIIAQNMNYQLLYGINDIKQLEQLSVNIQISSQVTQNDGQLIENGEKIDEYQTSLIQLKCDSDQIKQIELIQRRNNAGTILYLYRFGKLNKVQEQFKEKLWDKFLIKIRLEHQSQEEMQQEFNRLQQGGIPIKYRNEFLQEIFNSEYYLQYGYKNLLEDSREQLENWEGDNSTIFNNEYEESNFNNNSCNEQNFGKNSRKNSGNNSSINKSLIYEQQNKEKLFNQWTQFQQILEGKDTFISIKFCQQLLYQSPINFT</sequence>
<feature type="compositionally biased region" description="Acidic residues" evidence="1">
    <location>
        <begin position="216"/>
        <end position="229"/>
    </location>
</feature>
<feature type="region of interest" description="Disordered" evidence="1">
    <location>
        <begin position="309"/>
        <end position="337"/>
    </location>
</feature>
<feature type="region of interest" description="Disordered" evidence="1">
    <location>
        <begin position="433"/>
        <end position="461"/>
    </location>
</feature>
<name>A0A0V0QIS6_PSEPJ</name>
<evidence type="ECO:0000313" key="2">
    <source>
        <dbReference type="EMBL" id="KRX02209.1"/>
    </source>
</evidence>
<dbReference type="EMBL" id="LDAU01000156">
    <property type="protein sequence ID" value="KRX02209.1"/>
    <property type="molecule type" value="Genomic_DNA"/>
</dbReference>
<proteinExistence type="predicted"/>
<reference evidence="2 3" key="1">
    <citation type="journal article" date="2015" name="Sci. Rep.">
        <title>Genome of the facultative scuticociliatosis pathogen Pseudocohnilembus persalinus provides insight into its virulence through horizontal gene transfer.</title>
        <authorList>
            <person name="Xiong J."/>
            <person name="Wang G."/>
            <person name="Cheng J."/>
            <person name="Tian M."/>
            <person name="Pan X."/>
            <person name="Warren A."/>
            <person name="Jiang C."/>
            <person name="Yuan D."/>
            <person name="Miao W."/>
        </authorList>
    </citation>
    <scope>NUCLEOTIDE SEQUENCE [LARGE SCALE GENOMIC DNA]</scope>
    <source>
        <strain evidence="2">36N120E</strain>
    </source>
</reference>
<gene>
    <name evidence="2" type="ORF">PPERSA_04831</name>
</gene>
<evidence type="ECO:0000313" key="3">
    <source>
        <dbReference type="Proteomes" id="UP000054937"/>
    </source>
</evidence>
<feature type="compositionally biased region" description="Low complexity" evidence="1">
    <location>
        <begin position="542"/>
        <end position="557"/>
    </location>
</feature>
<dbReference type="InParanoid" id="A0A0V0QIS6"/>
<protein>
    <submittedName>
        <fullName evidence="2">Uncharacterized protein</fullName>
    </submittedName>
</protein>
<organism evidence="2 3">
    <name type="scientific">Pseudocohnilembus persalinus</name>
    <name type="common">Ciliate</name>
    <dbReference type="NCBI Taxonomy" id="266149"/>
    <lineage>
        <taxon>Eukaryota</taxon>
        <taxon>Sar</taxon>
        <taxon>Alveolata</taxon>
        <taxon>Ciliophora</taxon>
        <taxon>Intramacronucleata</taxon>
        <taxon>Oligohymenophorea</taxon>
        <taxon>Scuticociliatia</taxon>
        <taxon>Philasterida</taxon>
        <taxon>Pseudocohnilembidae</taxon>
        <taxon>Pseudocohnilembus</taxon>
    </lineage>
</organism>
<feature type="region of interest" description="Disordered" evidence="1">
    <location>
        <begin position="542"/>
        <end position="574"/>
    </location>
</feature>